<dbReference type="PROSITE" id="PS51819">
    <property type="entry name" value="VOC"/>
    <property type="match status" value="1"/>
</dbReference>
<dbReference type="SUPFAM" id="SSF54593">
    <property type="entry name" value="Glyoxalase/Bleomycin resistance protein/Dihydroxybiphenyl dioxygenase"/>
    <property type="match status" value="1"/>
</dbReference>
<dbReference type="InterPro" id="IPR037523">
    <property type="entry name" value="VOC_core"/>
</dbReference>
<feature type="domain" description="VOC" evidence="1">
    <location>
        <begin position="5"/>
        <end position="112"/>
    </location>
</feature>
<evidence type="ECO:0000313" key="2">
    <source>
        <dbReference type="EMBL" id="MDD7913294.1"/>
    </source>
</evidence>
<keyword evidence="3" id="KW-1185">Reference proteome</keyword>
<dbReference type="Proteomes" id="UP001151478">
    <property type="component" value="Unassembled WGS sequence"/>
</dbReference>
<evidence type="ECO:0000313" key="3">
    <source>
        <dbReference type="Proteomes" id="UP001151478"/>
    </source>
</evidence>
<protein>
    <submittedName>
        <fullName evidence="2">VOC family protein</fullName>
    </submittedName>
</protein>
<dbReference type="PANTHER" id="PTHR33993:SF1">
    <property type="entry name" value="GLYOXALASE FAMILY PROTEIN"/>
    <property type="match status" value="1"/>
</dbReference>
<dbReference type="InterPro" id="IPR052164">
    <property type="entry name" value="Anthracycline_SecMetBiosynth"/>
</dbReference>
<proteinExistence type="predicted"/>
<dbReference type="PANTHER" id="PTHR33993">
    <property type="entry name" value="GLYOXALASE-RELATED"/>
    <property type="match status" value="1"/>
</dbReference>
<sequence length="113" mass="12840">MKNNSINYIEFYTHNINETKLFYENAFSWKFTDYGATYIAFSESGLEGGFELTSLPIINGALVVLYSDNLKAIQEKIISFGGKISKEIFEFPGGKRFQFLDPTGNELAVWSNK</sequence>
<dbReference type="InterPro" id="IPR004360">
    <property type="entry name" value="Glyas_Fos-R_dOase_dom"/>
</dbReference>
<dbReference type="RefSeq" id="WP_265723997.1">
    <property type="nucleotide sequence ID" value="NZ_JAOSLC020000002.1"/>
</dbReference>
<dbReference type="CDD" id="cd07247">
    <property type="entry name" value="SgaA_N_like"/>
    <property type="match status" value="1"/>
</dbReference>
<dbReference type="Pfam" id="PF00903">
    <property type="entry name" value="Glyoxalase"/>
    <property type="match status" value="1"/>
</dbReference>
<evidence type="ECO:0000259" key="1">
    <source>
        <dbReference type="PROSITE" id="PS51819"/>
    </source>
</evidence>
<dbReference type="InterPro" id="IPR029068">
    <property type="entry name" value="Glyas_Bleomycin-R_OHBP_Dase"/>
</dbReference>
<gene>
    <name evidence="2" type="ORF">N5A56_002095</name>
</gene>
<dbReference type="EMBL" id="JAOSLC020000002">
    <property type="protein sequence ID" value="MDD7913294.1"/>
    <property type="molecule type" value="Genomic_DNA"/>
</dbReference>
<name>A0ABT5S631_9FLAO</name>
<accession>A0ABT5S631</accession>
<dbReference type="Gene3D" id="3.10.180.10">
    <property type="entry name" value="2,3-Dihydroxybiphenyl 1,2-Dioxygenase, domain 1"/>
    <property type="match status" value="1"/>
</dbReference>
<reference evidence="2" key="1">
    <citation type="submission" date="2023-02" db="EMBL/GenBank/DDBJ databases">
        <title>Polaribacter ponticola sp. nov., isolated from seawater.</title>
        <authorList>
            <person name="Baek J.H."/>
            <person name="Kim J.M."/>
            <person name="Choi D.G."/>
            <person name="Jeon C.O."/>
        </authorList>
    </citation>
    <scope>NUCLEOTIDE SEQUENCE</scope>
    <source>
        <strain evidence="2">MSW5</strain>
    </source>
</reference>
<organism evidence="2 3">
    <name type="scientific">Polaribacter ponticola</name>
    <dbReference type="NCBI Taxonomy" id="2978475"/>
    <lineage>
        <taxon>Bacteria</taxon>
        <taxon>Pseudomonadati</taxon>
        <taxon>Bacteroidota</taxon>
        <taxon>Flavobacteriia</taxon>
        <taxon>Flavobacteriales</taxon>
        <taxon>Flavobacteriaceae</taxon>
    </lineage>
</organism>
<comment type="caution">
    <text evidence="2">The sequence shown here is derived from an EMBL/GenBank/DDBJ whole genome shotgun (WGS) entry which is preliminary data.</text>
</comment>